<keyword evidence="4 6" id="KW-0963">Cytoplasm</keyword>
<dbReference type="InterPro" id="IPR007476">
    <property type="entry name" value="RdgC"/>
</dbReference>
<dbReference type="RefSeq" id="WP_116008957.1">
    <property type="nucleotide sequence ID" value="NZ_QUOU01000001.1"/>
</dbReference>
<dbReference type="OrthoDB" id="5290530at2"/>
<evidence type="ECO:0000256" key="2">
    <source>
        <dbReference type="ARBA" id="ARBA00008657"/>
    </source>
</evidence>
<dbReference type="GO" id="GO:0003690">
    <property type="term" value="F:double-stranded DNA binding"/>
    <property type="evidence" value="ECO:0007669"/>
    <property type="project" value="TreeGrafter"/>
</dbReference>
<gene>
    <name evidence="6 7" type="primary">rdgC</name>
    <name evidence="7" type="ORF">DXX93_15880</name>
</gene>
<comment type="subcellular location">
    <subcellularLocation>
        <location evidence="1 6">Cytoplasm</location>
        <location evidence="1 6">Nucleoid</location>
    </subcellularLocation>
</comment>
<dbReference type="Pfam" id="PF04381">
    <property type="entry name" value="RdgC"/>
    <property type="match status" value="1"/>
</dbReference>
<dbReference type="AlphaFoldDB" id="A0A3E0TT83"/>
<comment type="function">
    <text evidence="6">May be involved in recombination.</text>
</comment>
<dbReference type="GO" id="GO:0043590">
    <property type="term" value="C:bacterial nucleoid"/>
    <property type="evidence" value="ECO:0007669"/>
    <property type="project" value="TreeGrafter"/>
</dbReference>
<dbReference type="Proteomes" id="UP000256478">
    <property type="component" value="Unassembled WGS sequence"/>
</dbReference>
<evidence type="ECO:0000256" key="5">
    <source>
        <dbReference type="ARBA" id="ARBA00023172"/>
    </source>
</evidence>
<keyword evidence="5 6" id="KW-0233">DNA recombination</keyword>
<comment type="caution">
    <text evidence="7">The sequence shown here is derived from an EMBL/GenBank/DDBJ whole genome shotgun (WGS) entry which is preliminary data.</text>
</comment>
<reference evidence="7 8" key="1">
    <citation type="submission" date="2018-08" db="EMBL/GenBank/DDBJ databases">
        <title>Thalassotalea euphylliae genome.</title>
        <authorList>
            <person name="Summers S."/>
            <person name="Rice S.A."/>
            <person name="Freckelton M.L."/>
            <person name="Nedved B.T."/>
            <person name="Hadfield M.G."/>
        </authorList>
    </citation>
    <scope>NUCLEOTIDE SEQUENCE [LARGE SCALE GENOMIC DNA]</scope>
    <source>
        <strain evidence="7 8">H1</strain>
    </source>
</reference>
<dbReference type="PANTHER" id="PTHR38103">
    <property type="entry name" value="RECOMBINATION-ASSOCIATED PROTEIN RDGC"/>
    <property type="match status" value="1"/>
</dbReference>
<evidence type="ECO:0000256" key="1">
    <source>
        <dbReference type="ARBA" id="ARBA00004453"/>
    </source>
</evidence>
<dbReference type="GO" id="GO:0006310">
    <property type="term" value="P:DNA recombination"/>
    <property type="evidence" value="ECO:0007669"/>
    <property type="project" value="UniProtKB-UniRule"/>
</dbReference>
<evidence type="ECO:0000256" key="6">
    <source>
        <dbReference type="HAMAP-Rule" id="MF_00194"/>
    </source>
</evidence>
<comment type="similarity">
    <text evidence="2 6">Belongs to the RdgC family.</text>
</comment>
<proteinExistence type="inferred from homology"/>
<evidence type="ECO:0000313" key="7">
    <source>
        <dbReference type="EMBL" id="REL27891.1"/>
    </source>
</evidence>
<protein>
    <recommendedName>
        <fullName evidence="3 6">Recombination-associated protein RdgC</fullName>
    </recommendedName>
</protein>
<dbReference type="HAMAP" id="MF_00194">
    <property type="entry name" value="RdgC"/>
    <property type="match status" value="1"/>
</dbReference>
<accession>A0A3E0TT83</accession>
<evidence type="ECO:0000256" key="3">
    <source>
        <dbReference type="ARBA" id="ARBA00022296"/>
    </source>
</evidence>
<dbReference type="EMBL" id="QUOU01000001">
    <property type="protein sequence ID" value="REL27891.1"/>
    <property type="molecule type" value="Genomic_DNA"/>
</dbReference>
<sequence>MWFKNLYFFAFTRPFKWSEQELEQHLSEHPYTPCASTEQSHFGWVNALGKHGNTLVHTANGNFLMCARKEEKILPAPVVKDMLEERCAKLEEEQGRSATKKEKEQFKEDITFELLPRAFSRFSDTHGYVSPQHNIIVINSSSRGKAEDFLALLRKVLGTLPVTSFSPDQAPDEVMTDWITEQSLGDNFQLGTEAEFNALGDDGAVVRVKNQDLTSPEIKTHIDAEKYAVKVALEWDDAMSCILCDDLAVKRLKFFDVLHEQNDDIDKDDIIARLDADFALMSGELNRFISDLLAEFSLKTTDYLDDEDK</sequence>
<dbReference type="NCBIfam" id="NF001462">
    <property type="entry name" value="PRK00321.1-3"/>
    <property type="match status" value="1"/>
</dbReference>
<dbReference type="GO" id="GO:0000018">
    <property type="term" value="P:regulation of DNA recombination"/>
    <property type="evidence" value="ECO:0007669"/>
    <property type="project" value="TreeGrafter"/>
</dbReference>
<dbReference type="PANTHER" id="PTHR38103:SF1">
    <property type="entry name" value="RECOMBINATION-ASSOCIATED PROTEIN RDGC"/>
    <property type="match status" value="1"/>
</dbReference>
<dbReference type="GO" id="GO:0005737">
    <property type="term" value="C:cytoplasm"/>
    <property type="evidence" value="ECO:0007669"/>
    <property type="project" value="UniProtKB-UniRule"/>
</dbReference>
<organism evidence="7 8">
    <name type="scientific">Thalassotalea euphylliae</name>
    <dbReference type="NCBI Taxonomy" id="1655234"/>
    <lineage>
        <taxon>Bacteria</taxon>
        <taxon>Pseudomonadati</taxon>
        <taxon>Pseudomonadota</taxon>
        <taxon>Gammaproteobacteria</taxon>
        <taxon>Alteromonadales</taxon>
        <taxon>Colwelliaceae</taxon>
        <taxon>Thalassotalea</taxon>
    </lineage>
</organism>
<name>A0A3E0TT83_9GAMM</name>
<dbReference type="NCBIfam" id="NF001464">
    <property type="entry name" value="PRK00321.1-5"/>
    <property type="match status" value="1"/>
</dbReference>
<evidence type="ECO:0000256" key="4">
    <source>
        <dbReference type="ARBA" id="ARBA00022490"/>
    </source>
</evidence>
<evidence type="ECO:0000313" key="8">
    <source>
        <dbReference type="Proteomes" id="UP000256478"/>
    </source>
</evidence>